<organism evidence="2">
    <name type="scientific">Rhodococcus hoagii</name>
    <name type="common">Corynebacterium equii</name>
    <dbReference type="NCBI Taxonomy" id="43767"/>
    <lineage>
        <taxon>Bacteria</taxon>
        <taxon>Bacillati</taxon>
        <taxon>Actinomycetota</taxon>
        <taxon>Actinomycetes</taxon>
        <taxon>Mycobacteriales</taxon>
        <taxon>Nocardiaceae</taxon>
        <taxon>Prescottella</taxon>
    </lineage>
</organism>
<dbReference type="AlphaFoldDB" id="A0A1Z1UZ13"/>
<accession>A0A1Z1UZ13</accession>
<name>A0A1Z1UZ13_RHOHA</name>
<geneLocation type="plasmid" evidence="2">
    <name>PVAPB1533</name>
</geneLocation>
<geneLocation type="plasmid" evidence="1">
    <name>pVAPB1413</name>
</geneLocation>
<evidence type="ECO:0000313" key="2">
    <source>
        <dbReference type="EMBL" id="ARX60664.1"/>
    </source>
</evidence>
<reference evidence="2" key="1">
    <citation type="journal article" date="2017" name="Genome Biol. Evol.">
        <title>Comparative Genomics of Rhodococcus equi Virulence Plasmids Indicates Host-Driven Evolution of the vap Pathogenicity Island.</title>
        <authorList>
            <person name="MacArthur I."/>
            <person name="Anastasi E."/>
            <person name="Alvarez S."/>
            <person name="Scortti M."/>
            <person name="Vazquez-Boland J.A."/>
        </authorList>
    </citation>
    <scope>NUCLEOTIDE SEQUENCE</scope>
    <source>
        <strain evidence="1">PAM1413</strain>
        <strain evidence="2">PAM1533</strain>
        <plasmid evidence="1">pVAPB1413</plasmid>
        <plasmid evidence="2">PVAPB1533</plasmid>
    </source>
</reference>
<protein>
    <submittedName>
        <fullName evidence="2">Uncharacterized protein</fullName>
    </submittedName>
</protein>
<sequence length="70" mass="7664">MIRIASTEVWHPAWVTHHIDICSSLPSRRRRRSLSDGPALDSSVRIPHALRARSGVDASGPRSALLGRLG</sequence>
<dbReference type="EMBL" id="KX443406">
    <property type="protein sequence ID" value="ARX60558.1"/>
    <property type="molecule type" value="Genomic_DNA"/>
</dbReference>
<evidence type="ECO:0000313" key="1">
    <source>
        <dbReference type="EMBL" id="ARX60558.1"/>
    </source>
</evidence>
<gene>
    <name evidence="1" type="ORF">pVAPB1413_0721</name>
    <name evidence="2" type="ORF">pVAPB1533_0721</name>
</gene>
<proteinExistence type="predicted"/>
<keyword evidence="2" id="KW-0614">Plasmid</keyword>
<dbReference type="EMBL" id="KX443407">
    <property type="protein sequence ID" value="ARX60664.1"/>
    <property type="molecule type" value="Genomic_DNA"/>
</dbReference>